<reference evidence="1" key="2">
    <citation type="submission" date="2020-09" db="EMBL/GenBank/DDBJ databases">
        <authorList>
            <person name="Sun Q."/>
            <person name="Zhou Y."/>
        </authorList>
    </citation>
    <scope>NUCLEOTIDE SEQUENCE</scope>
    <source>
        <strain evidence="1">CGMCC 4.7306</strain>
    </source>
</reference>
<proteinExistence type="predicted"/>
<comment type="caution">
    <text evidence="1">The sequence shown here is derived from an EMBL/GenBank/DDBJ whole genome shotgun (WGS) entry which is preliminary data.</text>
</comment>
<accession>A0A917W577</accession>
<reference evidence="1" key="1">
    <citation type="journal article" date="2014" name="Int. J. Syst. Evol. Microbiol.">
        <title>Complete genome sequence of Corynebacterium casei LMG S-19264T (=DSM 44701T), isolated from a smear-ripened cheese.</title>
        <authorList>
            <consortium name="US DOE Joint Genome Institute (JGI-PGF)"/>
            <person name="Walter F."/>
            <person name="Albersmeier A."/>
            <person name="Kalinowski J."/>
            <person name="Ruckert C."/>
        </authorList>
    </citation>
    <scope>NUCLEOTIDE SEQUENCE</scope>
    <source>
        <strain evidence="1">CGMCC 4.7306</strain>
    </source>
</reference>
<evidence type="ECO:0000313" key="1">
    <source>
        <dbReference type="EMBL" id="GGL70414.1"/>
    </source>
</evidence>
<evidence type="ECO:0000313" key="2">
    <source>
        <dbReference type="Proteomes" id="UP000613840"/>
    </source>
</evidence>
<keyword evidence="2" id="KW-1185">Reference proteome</keyword>
<dbReference type="AlphaFoldDB" id="A0A917W577"/>
<dbReference type="RefSeq" id="WP_188896297.1">
    <property type="nucleotide sequence ID" value="NZ_BMMZ01000008.1"/>
</dbReference>
<dbReference type="Proteomes" id="UP000613840">
    <property type="component" value="Unassembled WGS sequence"/>
</dbReference>
<dbReference type="EMBL" id="BMMZ01000008">
    <property type="protein sequence ID" value="GGL70414.1"/>
    <property type="molecule type" value="Genomic_DNA"/>
</dbReference>
<gene>
    <name evidence="1" type="ORF">GCM10011575_31080</name>
</gene>
<name>A0A917W577_9ACTN</name>
<sequence length="105" mass="12178">MLRREVEAMDQWGKHHKRWWVGVDIGDRHILLSETGDPKVIDLFGLGTPMLNGLIDDPVVFSRHISPDECRYLFDMPDLQDPSHPAEYLLRLKQALSTARTRTVR</sequence>
<protein>
    <submittedName>
        <fullName evidence="1">Uncharacterized protein</fullName>
    </submittedName>
</protein>
<organism evidence="1 2">
    <name type="scientific">Microlunatus endophyticus</name>
    <dbReference type="NCBI Taxonomy" id="1716077"/>
    <lineage>
        <taxon>Bacteria</taxon>
        <taxon>Bacillati</taxon>
        <taxon>Actinomycetota</taxon>
        <taxon>Actinomycetes</taxon>
        <taxon>Propionibacteriales</taxon>
        <taxon>Propionibacteriaceae</taxon>
        <taxon>Microlunatus</taxon>
    </lineage>
</organism>